<keyword evidence="5" id="KW-1185">Reference proteome</keyword>
<sequence>MRERLSLNGAWRFQPTPGAPYNDPDTPPAALTEPRTIAVPGCIQAQFADLRDYADVSVYERTFTVPAAWGGRAVRLHFGAVDYLAEVWIDGRYVGNHEGGFLPFWFDITRYVAFGRDHRLTVRVTDPGGAAWPDREYRPFPDISFQEAPHGKQSWYGSIGGIWQEVWLEAGSPVWLYRVLATPTWQAGRSTSGRSWPGPRGP</sequence>
<dbReference type="InterPro" id="IPR051913">
    <property type="entry name" value="GH2_Domain-Containing"/>
</dbReference>
<dbReference type="InterPro" id="IPR008979">
    <property type="entry name" value="Galactose-bd-like_sf"/>
</dbReference>
<reference evidence="4 5" key="1">
    <citation type="submission" date="2021-03" db="EMBL/GenBank/DDBJ databases">
        <title>Genomic Encyclopedia of Type Strains, Phase IV (KMG-IV): sequencing the most valuable type-strain genomes for metagenomic binning, comparative biology and taxonomic classification.</title>
        <authorList>
            <person name="Goeker M."/>
        </authorList>
    </citation>
    <scope>NUCLEOTIDE SEQUENCE [LARGE SCALE GENOMIC DNA]</scope>
    <source>
        <strain evidence="4 5">DSM 27138</strain>
    </source>
</reference>
<protein>
    <submittedName>
        <fullName evidence="4">Beta-galactosidase/beta-glucuronidase</fullName>
    </submittedName>
</protein>
<comment type="similarity">
    <text evidence="1">Belongs to the glycosyl hydrolase 2 family.</text>
</comment>
<accession>A0ABS4JWT2</accession>
<evidence type="ECO:0000313" key="4">
    <source>
        <dbReference type="EMBL" id="MBP2019985.1"/>
    </source>
</evidence>
<dbReference type="InterPro" id="IPR006104">
    <property type="entry name" value="Glyco_hydro_2_N"/>
</dbReference>
<proteinExistence type="inferred from homology"/>
<evidence type="ECO:0000256" key="2">
    <source>
        <dbReference type="SAM" id="MobiDB-lite"/>
    </source>
</evidence>
<dbReference type="Gene3D" id="2.60.120.260">
    <property type="entry name" value="Galactose-binding domain-like"/>
    <property type="match status" value="1"/>
</dbReference>
<evidence type="ECO:0000313" key="5">
    <source>
        <dbReference type="Proteomes" id="UP001519289"/>
    </source>
</evidence>
<feature type="domain" description="Glycosyl hydrolases family 2 sugar binding" evidence="3">
    <location>
        <begin position="6"/>
        <end position="132"/>
    </location>
</feature>
<evidence type="ECO:0000259" key="3">
    <source>
        <dbReference type="Pfam" id="PF02837"/>
    </source>
</evidence>
<comment type="caution">
    <text evidence="4">The sequence shown here is derived from an EMBL/GenBank/DDBJ whole genome shotgun (WGS) entry which is preliminary data.</text>
</comment>
<dbReference type="SUPFAM" id="SSF49785">
    <property type="entry name" value="Galactose-binding domain-like"/>
    <property type="match status" value="1"/>
</dbReference>
<dbReference type="RefSeq" id="WP_209468088.1">
    <property type="nucleotide sequence ID" value="NZ_JAGGLG010000042.1"/>
</dbReference>
<organism evidence="4 5">
    <name type="scientific">Symbiobacterium terraclitae</name>
    <dbReference type="NCBI Taxonomy" id="557451"/>
    <lineage>
        <taxon>Bacteria</taxon>
        <taxon>Bacillati</taxon>
        <taxon>Bacillota</taxon>
        <taxon>Clostridia</taxon>
        <taxon>Eubacteriales</taxon>
        <taxon>Symbiobacteriaceae</taxon>
        <taxon>Symbiobacterium</taxon>
    </lineage>
</organism>
<feature type="region of interest" description="Disordered" evidence="2">
    <location>
        <begin position="1"/>
        <end position="29"/>
    </location>
</feature>
<dbReference type="Pfam" id="PF02837">
    <property type="entry name" value="Glyco_hydro_2_N"/>
    <property type="match status" value="1"/>
</dbReference>
<gene>
    <name evidence="4" type="ORF">J2Z79_003432</name>
</gene>
<dbReference type="EMBL" id="JAGGLG010000042">
    <property type="protein sequence ID" value="MBP2019985.1"/>
    <property type="molecule type" value="Genomic_DNA"/>
</dbReference>
<evidence type="ECO:0000256" key="1">
    <source>
        <dbReference type="ARBA" id="ARBA00007401"/>
    </source>
</evidence>
<dbReference type="Proteomes" id="UP001519289">
    <property type="component" value="Unassembled WGS sequence"/>
</dbReference>
<name>A0ABS4JWT2_9FIRM</name>
<dbReference type="PANTHER" id="PTHR42732:SF2">
    <property type="entry name" value="BETA-MANNOSIDASE"/>
    <property type="match status" value="1"/>
</dbReference>
<dbReference type="PANTHER" id="PTHR42732">
    <property type="entry name" value="BETA-GALACTOSIDASE"/>
    <property type="match status" value="1"/>
</dbReference>